<dbReference type="AlphaFoldDB" id="A0A1M6DU95"/>
<evidence type="ECO:0000256" key="1">
    <source>
        <dbReference type="SAM" id="SignalP"/>
    </source>
</evidence>
<reference evidence="3 6" key="3">
    <citation type="submission" date="2018-08" db="EMBL/GenBank/DDBJ databases">
        <title>A genome reference for cultivated species of the human gut microbiota.</title>
        <authorList>
            <person name="Zou Y."/>
            <person name="Xue W."/>
            <person name="Luo G."/>
        </authorList>
    </citation>
    <scope>NUCLEOTIDE SEQUENCE [LARGE SCALE GENOMIC DNA]</scope>
    <source>
        <strain evidence="3 6">OF03-9BH</strain>
    </source>
</reference>
<gene>
    <name evidence="3" type="ORF">DXA68_16160</name>
    <name evidence="4" type="ORF">SAMN05444350_107117</name>
</gene>
<dbReference type="Proteomes" id="UP000184192">
    <property type="component" value="Unassembled WGS sequence"/>
</dbReference>
<evidence type="ECO:0000313" key="5">
    <source>
        <dbReference type="Proteomes" id="UP000184192"/>
    </source>
</evidence>
<evidence type="ECO:0000313" key="4">
    <source>
        <dbReference type="EMBL" id="SHI76771.1"/>
    </source>
</evidence>
<dbReference type="Proteomes" id="UP000286075">
    <property type="component" value="Unassembled WGS sequence"/>
</dbReference>
<feature type="signal peptide" evidence="1">
    <location>
        <begin position="1"/>
        <end position="22"/>
    </location>
</feature>
<evidence type="ECO:0000259" key="2">
    <source>
        <dbReference type="Pfam" id="PF16151"/>
    </source>
</evidence>
<reference evidence="4" key="1">
    <citation type="submission" date="2016-11" db="EMBL/GenBank/DDBJ databases">
        <authorList>
            <person name="Jaros S."/>
            <person name="Januszkiewicz K."/>
            <person name="Wedrychowicz H."/>
        </authorList>
    </citation>
    <scope>NUCLEOTIDE SEQUENCE [LARGE SCALE GENOMIC DNA]</scope>
    <source>
        <strain evidence="4">DSM 26884</strain>
    </source>
</reference>
<dbReference type="EMBL" id="FQZN01000007">
    <property type="protein sequence ID" value="SHI76771.1"/>
    <property type="molecule type" value="Genomic_DNA"/>
</dbReference>
<protein>
    <submittedName>
        <fullName evidence="3">DUF4859 domain-containing protein</fullName>
    </submittedName>
</protein>
<keyword evidence="1" id="KW-0732">Signal</keyword>
<dbReference type="OrthoDB" id="1023720at2"/>
<name>A0A1M6DU95_9BACE</name>
<sequence>MKKKLIYILMICGALFMTTACSEEYTDATSMHVYGPNENPPVKTDEKGTVTSTFDKKAGDPVPATISIEQYETIIQQQLGMTVDELMSAIESGKVVVCPINASRSVWNKAKANVEGKKYGWYVNKNGNVCEIDDVSLYGIIEFDAATKCFNFYPDGNAGGAASIEFGFALDGPNYNTAIRFVMAMTVFDKSFIIQDITIPAGDYNAYSLTFESVAENINYVFGMSSAELVAAVSDGAVKPYIMNLETNAYVWDGTSTANNGGYWCNANNEICTWGADGFSFFIEPWLEDDPACMAIGRAPGIASGTTMMVKFGLATPDKQKAMSFLLNATFE</sequence>
<accession>A0A1M6DU95</accession>
<proteinExistence type="predicted"/>
<dbReference type="GeneID" id="92711667"/>
<feature type="domain" description="DUF4859" evidence="2">
    <location>
        <begin position="74"/>
        <end position="146"/>
    </location>
</feature>
<dbReference type="Pfam" id="PF16151">
    <property type="entry name" value="DUF4859"/>
    <property type="match status" value="2"/>
</dbReference>
<dbReference type="EMBL" id="QSCF01000029">
    <property type="protein sequence ID" value="RGX77277.1"/>
    <property type="molecule type" value="Genomic_DNA"/>
</dbReference>
<dbReference type="PROSITE" id="PS51257">
    <property type="entry name" value="PROKAR_LIPOPROTEIN"/>
    <property type="match status" value="1"/>
</dbReference>
<organism evidence="4 5">
    <name type="scientific">Bacteroides stercorirosoris</name>
    <dbReference type="NCBI Taxonomy" id="871324"/>
    <lineage>
        <taxon>Bacteria</taxon>
        <taxon>Pseudomonadati</taxon>
        <taxon>Bacteroidota</taxon>
        <taxon>Bacteroidia</taxon>
        <taxon>Bacteroidales</taxon>
        <taxon>Bacteroidaceae</taxon>
        <taxon>Bacteroides</taxon>
    </lineage>
</organism>
<keyword evidence="5" id="KW-1185">Reference proteome</keyword>
<feature type="domain" description="DUF4859" evidence="2">
    <location>
        <begin position="207"/>
        <end position="313"/>
    </location>
</feature>
<evidence type="ECO:0000313" key="6">
    <source>
        <dbReference type="Proteomes" id="UP000286075"/>
    </source>
</evidence>
<dbReference type="RefSeq" id="WP_025832589.1">
    <property type="nucleotide sequence ID" value="NZ_CABMFG010000029.1"/>
</dbReference>
<dbReference type="InterPro" id="IPR032339">
    <property type="entry name" value="DUF4859"/>
</dbReference>
<feature type="chain" id="PRO_5044562577" evidence="1">
    <location>
        <begin position="23"/>
        <end position="332"/>
    </location>
</feature>
<reference evidence="5" key="2">
    <citation type="submission" date="2016-11" db="EMBL/GenBank/DDBJ databases">
        <authorList>
            <person name="Varghese N."/>
            <person name="Submissions S."/>
        </authorList>
    </citation>
    <scope>NUCLEOTIDE SEQUENCE [LARGE SCALE GENOMIC DNA]</scope>
    <source>
        <strain evidence="5">DSM 26884</strain>
    </source>
</reference>
<evidence type="ECO:0000313" key="3">
    <source>
        <dbReference type="EMBL" id="RGX77277.1"/>
    </source>
</evidence>
<dbReference type="eggNOG" id="ENOG5033QEB">
    <property type="taxonomic scope" value="Bacteria"/>
</dbReference>